<accession>A0A9P0TSM6</accession>
<evidence type="ECO:0000256" key="4">
    <source>
        <dbReference type="ARBA" id="ARBA00022490"/>
    </source>
</evidence>
<dbReference type="GO" id="GO:0034316">
    <property type="term" value="P:negative regulation of Arp2/3 complex-mediated actin nucleation"/>
    <property type="evidence" value="ECO:0007669"/>
    <property type="project" value="TreeGrafter"/>
</dbReference>
<dbReference type="Pfam" id="PF00241">
    <property type="entry name" value="Cofilin_ADF"/>
    <property type="match status" value="1"/>
</dbReference>
<dbReference type="PIRSF" id="PIRSF001788">
    <property type="entry name" value="GMF-beta"/>
    <property type="match status" value="1"/>
</dbReference>
<dbReference type="InterPro" id="IPR029006">
    <property type="entry name" value="ADF-H/Gelsolin-like_dom_sf"/>
</dbReference>
<comment type="similarity">
    <text evidence="3 6">Belongs to the actin-binding proteins ADF family. GMF subfamily.</text>
</comment>
<organism evidence="8 9">
    <name type="scientific">Pieris brassicae</name>
    <name type="common">White butterfly</name>
    <name type="synonym">Large white butterfly</name>
    <dbReference type="NCBI Taxonomy" id="7116"/>
    <lineage>
        <taxon>Eukaryota</taxon>
        <taxon>Metazoa</taxon>
        <taxon>Ecdysozoa</taxon>
        <taxon>Arthropoda</taxon>
        <taxon>Hexapoda</taxon>
        <taxon>Insecta</taxon>
        <taxon>Pterygota</taxon>
        <taxon>Neoptera</taxon>
        <taxon>Endopterygota</taxon>
        <taxon>Lepidoptera</taxon>
        <taxon>Glossata</taxon>
        <taxon>Ditrysia</taxon>
        <taxon>Papilionoidea</taxon>
        <taxon>Pieridae</taxon>
        <taxon>Pierinae</taxon>
        <taxon>Pieris</taxon>
    </lineage>
</organism>
<dbReference type="PANTHER" id="PTHR11249:SF2">
    <property type="entry name" value="GLIA MATURATION FACTOR"/>
    <property type="match status" value="1"/>
</dbReference>
<dbReference type="PANTHER" id="PTHR11249">
    <property type="entry name" value="GLIAL FACTOR NATURATION FACTOR"/>
    <property type="match status" value="1"/>
</dbReference>
<keyword evidence="5" id="KW-0539">Nucleus</keyword>
<dbReference type="InterPro" id="IPR011171">
    <property type="entry name" value="GMF"/>
</dbReference>
<dbReference type="Gene3D" id="3.40.20.10">
    <property type="entry name" value="Severin"/>
    <property type="match status" value="1"/>
</dbReference>
<dbReference type="GO" id="GO:0030864">
    <property type="term" value="C:cortical actin cytoskeleton"/>
    <property type="evidence" value="ECO:0007669"/>
    <property type="project" value="TreeGrafter"/>
</dbReference>
<dbReference type="SUPFAM" id="SSF55753">
    <property type="entry name" value="Actin depolymerizing proteins"/>
    <property type="match status" value="1"/>
</dbReference>
<evidence type="ECO:0000256" key="1">
    <source>
        <dbReference type="ARBA" id="ARBA00004123"/>
    </source>
</evidence>
<dbReference type="Proteomes" id="UP001152562">
    <property type="component" value="Unassembled WGS sequence"/>
</dbReference>
<evidence type="ECO:0000256" key="5">
    <source>
        <dbReference type="ARBA" id="ARBA00023242"/>
    </source>
</evidence>
<sequence length="143" mass="16778">MSAQNVNVCDIGDDVKEKLKKFRFQKHTSNSALILKVNREKQALEVDEELDSIELEELQDILPSHQPRFIVYSYRMEHSDGRISFPMCFIFYTPRDAHMELQVMYAGTQRALAAAVGAPRLLEVREIDELTNEWLHEKLQRWK</sequence>
<dbReference type="GO" id="GO:0005634">
    <property type="term" value="C:nucleus"/>
    <property type="evidence" value="ECO:0007669"/>
    <property type="project" value="UniProtKB-SubCell"/>
</dbReference>
<name>A0A9P0TSM6_PIEBR</name>
<proteinExistence type="inferred from homology"/>
<evidence type="ECO:0000259" key="7">
    <source>
        <dbReference type="PROSITE" id="PS51263"/>
    </source>
</evidence>
<keyword evidence="4" id="KW-0963">Cytoplasm</keyword>
<protein>
    <recommendedName>
        <fullName evidence="7">ADF-H domain-containing protein</fullName>
    </recommendedName>
</protein>
<evidence type="ECO:0000256" key="2">
    <source>
        <dbReference type="ARBA" id="ARBA00004496"/>
    </source>
</evidence>
<dbReference type="InterPro" id="IPR002108">
    <property type="entry name" value="ADF-H"/>
</dbReference>
<dbReference type="SMART" id="SM00102">
    <property type="entry name" value="ADF"/>
    <property type="match status" value="1"/>
</dbReference>
<gene>
    <name evidence="8" type="ORF">PIBRA_LOCUS10341</name>
</gene>
<comment type="subcellular location">
    <subcellularLocation>
        <location evidence="2">Cytoplasm</location>
    </subcellularLocation>
    <subcellularLocation>
        <location evidence="1">Nucleus</location>
    </subcellularLocation>
</comment>
<dbReference type="AlphaFoldDB" id="A0A9P0TSM6"/>
<reference evidence="8" key="1">
    <citation type="submission" date="2022-05" db="EMBL/GenBank/DDBJ databases">
        <authorList>
            <person name="Okamura Y."/>
        </authorList>
    </citation>
    <scope>NUCLEOTIDE SEQUENCE</scope>
</reference>
<evidence type="ECO:0000256" key="3">
    <source>
        <dbReference type="ARBA" id="ARBA00010055"/>
    </source>
</evidence>
<evidence type="ECO:0000313" key="9">
    <source>
        <dbReference type="Proteomes" id="UP001152562"/>
    </source>
</evidence>
<keyword evidence="9" id="KW-1185">Reference proteome</keyword>
<dbReference type="GO" id="GO:0071933">
    <property type="term" value="F:Arp2/3 complex binding"/>
    <property type="evidence" value="ECO:0007669"/>
    <property type="project" value="InterPro"/>
</dbReference>
<dbReference type="CDD" id="cd11283">
    <property type="entry name" value="ADF_GMF-beta_like"/>
    <property type="match status" value="1"/>
</dbReference>
<evidence type="ECO:0000256" key="6">
    <source>
        <dbReference type="PIRNR" id="PIRNR001788"/>
    </source>
</evidence>
<feature type="domain" description="ADF-H" evidence="7">
    <location>
        <begin position="5"/>
        <end position="140"/>
    </location>
</feature>
<comment type="caution">
    <text evidence="8">The sequence shown here is derived from an EMBL/GenBank/DDBJ whole genome shotgun (WGS) entry which is preliminary data.</text>
</comment>
<dbReference type="GO" id="GO:0003779">
    <property type="term" value="F:actin binding"/>
    <property type="evidence" value="ECO:0007669"/>
    <property type="project" value="InterPro"/>
</dbReference>
<dbReference type="PROSITE" id="PS51263">
    <property type="entry name" value="ADF_H"/>
    <property type="match status" value="1"/>
</dbReference>
<dbReference type="GO" id="GO:0071846">
    <property type="term" value="P:actin filament debranching"/>
    <property type="evidence" value="ECO:0007669"/>
    <property type="project" value="InterPro"/>
</dbReference>
<dbReference type="FunFam" id="3.40.20.10:FF:000026">
    <property type="entry name" value="Glia maturation factor"/>
    <property type="match status" value="1"/>
</dbReference>
<evidence type="ECO:0000313" key="8">
    <source>
        <dbReference type="EMBL" id="CAH4034123.1"/>
    </source>
</evidence>
<dbReference type="EMBL" id="CALOZG010000037">
    <property type="protein sequence ID" value="CAH4034123.1"/>
    <property type="molecule type" value="Genomic_DNA"/>
</dbReference>